<evidence type="ECO:0000259" key="4">
    <source>
        <dbReference type="PROSITE" id="PS50956"/>
    </source>
</evidence>
<dbReference type="SUPFAM" id="SSF46785">
    <property type="entry name" value="Winged helix' DNA-binding domain"/>
    <property type="match status" value="1"/>
</dbReference>
<dbReference type="PROSITE" id="PS50956">
    <property type="entry name" value="HTH_ASNC_2"/>
    <property type="match status" value="1"/>
</dbReference>
<dbReference type="Gene3D" id="3.30.70.920">
    <property type="match status" value="1"/>
</dbReference>
<dbReference type="GO" id="GO:0043565">
    <property type="term" value="F:sequence-specific DNA binding"/>
    <property type="evidence" value="ECO:0007669"/>
    <property type="project" value="InterPro"/>
</dbReference>
<gene>
    <name evidence="5" type="primary">lrpC</name>
    <name evidence="5" type="ORF">CAFE_03680</name>
    <name evidence="6" type="ORF">HCR03_09475</name>
</gene>
<dbReference type="InterPro" id="IPR011008">
    <property type="entry name" value="Dimeric_a/b-barrel"/>
</dbReference>
<evidence type="ECO:0000256" key="3">
    <source>
        <dbReference type="ARBA" id="ARBA00023163"/>
    </source>
</evidence>
<dbReference type="GO" id="GO:0043200">
    <property type="term" value="P:response to amino acid"/>
    <property type="evidence" value="ECO:0007669"/>
    <property type="project" value="TreeGrafter"/>
</dbReference>
<protein>
    <submittedName>
        <fullName evidence="5">HTH-type transcriptional regulator LrpC</fullName>
    </submittedName>
    <submittedName>
        <fullName evidence="6">Lrp/AsnC family transcriptional regulator</fullName>
    </submittedName>
</protein>
<name>A0A6N8HWC9_9FIRM</name>
<keyword evidence="3" id="KW-0804">Transcription</keyword>
<accession>A0A7G8TFL8</accession>
<dbReference type="KEGG" id="cfem:HCR03_09475"/>
<keyword evidence="2" id="KW-0238">DNA-binding</keyword>
<dbReference type="Pfam" id="PF01037">
    <property type="entry name" value="AsnC_trans_reg"/>
    <property type="match status" value="1"/>
</dbReference>
<dbReference type="InterPro" id="IPR000485">
    <property type="entry name" value="AsnC-type_HTH_dom"/>
</dbReference>
<dbReference type="Proteomes" id="UP000515909">
    <property type="component" value="Chromosome"/>
</dbReference>
<dbReference type="PANTHER" id="PTHR30154">
    <property type="entry name" value="LEUCINE-RESPONSIVE REGULATORY PROTEIN"/>
    <property type="match status" value="1"/>
</dbReference>
<proteinExistence type="predicted"/>
<dbReference type="RefSeq" id="WP_066642669.1">
    <property type="nucleotide sequence ID" value="NZ_CP060286.1"/>
</dbReference>
<dbReference type="SUPFAM" id="SSF54909">
    <property type="entry name" value="Dimeric alpha+beta barrel"/>
    <property type="match status" value="1"/>
</dbReference>
<dbReference type="PRINTS" id="PR00033">
    <property type="entry name" value="HTHASNC"/>
</dbReference>
<evidence type="ECO:0000313" key="7">
    <source>
        <dbReference type="Proteomes" id="UP000469440"/>
    </source>
</evidence>
<sequence length="149" mass="16732">MDKIDATLISALQENARIPIKTLTKKVFLSSPAISARIEKLEKQGLISGYHASVNQYKLGYHIKAFINLQMSPNQKPEFYPFIRSCPNVVECNCVTGNYSMLIKVIYHSTMELDEFIGQLQKYGPTETQIVFSTPVEARGVTVLESDSL</sequence>
<dbReference type="EMBL" id="VWXL01000014">
    <property type="protein sequence ID" value="MVB09703.1"/>
    <property type="molecule type" value="Genomic_DNA"/>
</dbReference>
<evidence type="ECO:0000256" key="2">
    <source>
        <dbReference type="ARBA" id="ARBA00023125"/>
    </source>
</evidence>
<reference evidence="5 7" key="1">
    <citation type="submission" date="2019-09" db="EMBL/GenBank/DDBJ databases">
        <title>Genome sequence of Clostridium sp. EA1.</title>
        <authorList>
            <person name="Poehlein A."/>
            <person name="Bengelsdorf F.R."/>
            <person name="Daniel R."/>
        </authorList>
    </citation>
    <scope>NUCLEOTIDE SEQUENCE [LARGE SCALE GENOMIC DNA]</scope>
    <source>
        <strain evidence="5 7">EA1</strain>
    </source>
</reference>
<dbReference type="InterPro" id="IPR036390">
    <property type="entry name" value="WH_DNA-bd_sf"/>
</dbReference>
<accession>A0A6N8HWC9</accession>
<organism evidence="5 7">
    <name type="scientific">Caproicibacter fermentans</name>
    <dbReference type="NCBI Taxonomy" id="2576756"/>
    <lineage>
        <taxon>Bacteria</taxon>
        <taxon>Bacillati</taxon>
        <taxon>Bacillota</taxon>
        <taxon>Clostridia</taxon>
        <taxon>Eubacteriales</taxon>
        <taxon>Acutalibacteraceae</taxon>
        <taxon>Caproicibacter</taxon>
    </lineage>
</organism>
<dbReference type="GO" id="GO:0005829">
    <property type="term" value="C:cytosol"/>
    <property type="evidence" value="ECO:0007669"/>
    <property type="project" value="TreeGrafter"/>
</dbReference>
<evidence type="ECO:0000313" key="8">
    <source>
        <dbReference type="Proteomes" id="UP000515909"/>
    </source>
</evidence>
<reference evidence="6 8" key="2">
    <citation type="submission" date="2020-08" db="EMBL/GenBank/DDBJ databases">
        <title>The isolate Caproiciproducens sp. 7D4C2 produces n-caproate at mildly acidic conditions from hexoses: genome and rBOX comparison with related strains and chain-elongating bacteria.</title>
        <authorList>
            <person name="Esquivel-Elizondo S."/>
            <person name="Bagci C."/>
            <person name="Temovska M."/>
            <person name="Jeon B.S."/>
            <person name="Bessarab I."/>
            <person name="Williams R.B.H."/>
            <person name="Huson D.H."/>
            <person name="Angenent L.T."/>
        </authorList>
    </citation>
    <scope>NUCLEOTIDE SEQUENCE [LARGE SCALE GENOMIC DNA]</scope>
    <source>
        <strain evidence="6 8">7D4C2</strain>
    </source>
</reference>
<dbReference type="InterPro" id="IPR036388">
    <property type="entry name" value="WH-like_DNA-bd_sf"/>
</dbReference>
<dbReference type="InterPro" id="IPR019888">
    <property type="entry name" value="Tscrpt_reg_AsnC-like"/>
</dbReference>
<dbReference type="EMBL" id="CP060286">
    <property type="protein sequence ID" value="QNK42409.1"/>
    <property type="molecule type" value="Genomic_DNA"/>
</dbReference>
<keyword evidence="7" id="KW-1185">Reference proteome</keyword>
<keyword evidence="1" id="KW-0805">Transcription regulation</keyword>
<evidence type="ECO:0000256" key="1">
    <source>
        <dbReference type="ARBA" id="ARBA00023015"/>
    </source>
</evidence>
<evidence type="ECO:0000313" key="5">
    <source>
        <dbReference type="EMBL" id="MVB09703.1"/>
    </source>
</evidence>
<dbReference type="SMART" id="SM00344">
    <property type="entry name" value="HTH_ASNC"/>
    <property type="match status" value="1"/>
</dbReference>
<dbReference type="Proteomes" id="UP000469440">
    <property type="component" value="Unassembled WGS sequence"/>
</dbReference>
<dbReference type="OrthoDB" id="66249at2"/>
<feature type="domain" description="HTH asnC-type" evidence="4">
    <location>
        <begin position="1"/>
        <end position="62"/>
    </location>
</feature>
<dbReference type="Gene3D" id="1.10.10.10">
    <property type="entry name" value="Winged helix-like DNA-binding domain superfamily/Winged helix DNA-binding domain"/>
    <property type="match status" value="1"/>
</dbReference>
<dbReference type="AlphaFoldDB" id="A0A6N8HWC9"/>
<dbReference type="InterPro" id="IPR019887">
    <property type="entry name" value="Tscrpt_reg_AsnC/Lrp_C"/>
</dbReference>
<evidence type="ECO:0000313" key="6">
    <source>
        <dbReference type="EMBL" id="QNK42409.1"/>
    </source>
</evidence>
<dbReference type="Pfam" id="PF13404">
    <property type="entry name" value="HTH_AsnC-type"/>
    <property type="match status" value="1"/>
</dbReference>
<dbReference type="PANTHER" id="PTHR30154:SF53">
    <property type="entry name" value="HTH-TYPE TRANSCRIPTIONAL REGULATOR LRPC"/>
    <property type="match status" value="1"/>
</dbReference>